<dbReference type="GO" id="GO:0003723">
    <property type="term" value="F:RNA binding"/>
    <property type="evidence" value="ECO:0007669"/>
    <property type="project" value="TreeGrafter"/>
</dbReference>
<name>A0A833YRP7_9CHIR</name>
<accession>A0A833YRP7</accession>
<dbReference type="GO" id="GO:0042802">
    <property type="term" value="F:identical protein binding"/>
    <property type="evidence" value="ECO:0007669"/>
    <property type="project" value="TreeGrafter"/>
</dbReference>
<evidence type="ECO:0000256" key="2">
    <source>
        <dbReference type="ARBA" id="ARBA00012815"/>
    </source>
</evidence>
<keyword evidence="4" id="KW-0547">Nucleotide-binding</keyword>
<dbReference type="InterPro" id="IPR036621">
    <property type="entry name" value="Anticodon-bd_dom_sf"/>
</dbReference>
<dbReference type="Gene3D" id="3.40.50.800">
    <property type="entry name" value="Anticodon-binding domain"/>
    <property type="match status" value="1"/>
</dbReference>
<dbReference type="GO" id="GO:0005524">
    <property type="term" value="F:ATP binding"/>
    <property type="evidence" value="ECO:0007669"/>
    <property type="project" value="UniProtKB-KW"/>
</dbReference>
<dbReference type="GO" id="GO:0006427">
    <property type="term" value="P:histidyl-tRNA aminoacylation"/>
    <property type="evidence" value="ECO:0007669"/>
    <property type="project" value="TreeGrafter"/>
</dbReference>
<comment type="caution">
    <text evidence="12">The sequence shown here is derived from an EMBL/GenBank/DDBJ whole genome shotgun (WGS) entry which is preliminary data.</text>
</comment>
<dbReference type="GO" id="GO:0005829">
    <property type="term" value="C:cytosol"/>
    <property type="evidence" value="ECO:0007669"/>
    <property type="project" value="TreeGrafter"/>
</dbReference>
<keyword evidence="3" id="KW-0436">Ligase</keyword>
<dbReference type="FunFam" id="3.40.50.800:FF:000008">
    <property type="entry name" value="histidine--tRNA ligase, cytoplasmic isoform X1"/>
    <property type="match status" value="1"/>
</dbReference>
<dbReference type="Pfam" id="PF03129">
    <property type="entry name" value="HGTP_anticodon"/>
    <property type="match status" value="1"/>
</dbReference>
<evidence type="ECO:0000256" key="9">
    <source>
        <dbReference type="ARBA" id="ARBA00047639"/>
    </source>
</evidence>
<evidence type="ECO:0000256" key="3">
    <source>
        <dbReference type="ARBA" id="ARBA00022598"/>
    </source>
</evidence>
<feature type="domain" description="Anticodon-binding" evidence="11">
    <location>
        <begin position="89"/>
        <end position="180"/>
    </location>
</feature>
<dbReference type="PANTHER" id="PTHR11476">
    <property type="entry name" value="HISTIDYL-TRNA SYNTHETASE"/>
    <property type="match status" value="1"/>
</dbReference>
<keyword evidence="10" id="KW-0472">Membrane</keyword>
<dbReference type="SUPFAM" id="SSF52954">
    <property type="entry name" value="Class II aaRS ABD-related"/>
    <property type="match status" value="1"/>
</dbReference>
<evidence type="ECO:0000256" key="5">
    <source>
        <dbReference type="ARBA" id="ARBA00022840"/>
    </source>
</evidence>
<protein>
    <recommendedName>
        <fullName evidence="2">histidine--tRNA ligase</fullName>
        <ecNumber evidence="2">6.1.1.21</ecNumber>
    </recommendedName>
    <alternativeName>
        <fullName evidence="8">Histidyl-tRNA synthetase</fullName>
    </alternativeName>
</protein>
<dbReference type="PANTHER" id="PTHR11476:SF6">
    <property type="entry name" value="HISTIDINE--TRNA LIGASE, MITOCHONDRIAL"/>
    <property type="match status" value="1"/>
</dbReference>
<evidence type="ECO:0000256" key="10">
    <source>
        <dbReference type="SAM" id="Phobius"/>
    </source>
</evidence>
<dbReference type="GO" id="GO:0005739">
    <property type="term" value="C:mitochondrion"/>
    <property type="evidence" value="ECO:0007669"/>
    <property type="project" value="TreeGrafter"/>
</dbReference>
<dbReference type="InterPro" id="IPR033656">
    <property type="entry name" value="HisRS_anticodon"/>
</dbReference>
<organism evidence="12 13">
    <name type="scientific">Phyllostomus discolor</name>
    <name type="common">pale spear-nosed bat</name>
    <dbReference type="NCBI Taxonomy" id="89673"/>
    <lineage>
        <taxon>Eukaryota</taxon>
        <taxon>Metazoa</taxon>
        <taxon>Chordata</taxon>
        <taxon>Craniata</taxon>
        <taxon>Vertebrata</taxon>
        <taxon>Euteleostomi</taxon>
        <taxon>Mammalia</taxon>
        <taxon>Eutheria</taxon>
        <taxon>Laurasiatheria</taxon>
        <taxon>Chiroptera</taxon>
        <taxon>Yangochiroptera</taxon>
        <taxon>Phyllostomidae</taxon>
        <taxon>Phyllostominae</taxon>
        <taxon>Phyllostomus</taxon>
    </lineage>
</organism>
<sequence>MCGTQHWGGANLLHCGAEDEGRSSVGVVWGWRPRNSHISGGAVGLFFSDDSFCPVCVFSWSFYFTSLFFCFTWVFYQTFGEKIRTTETQVFVATPQKNFLQERLKLIAELWDAGIKAELLYKNNPKLLTQLHYCENMGIPLVVIIGEEELKEGVLKLRSVASREEVAIKRENLVAEIQKRLFES</sequence>
<comment type="similarity">
    <text evidence="1">Belongs to the class-II aminoacyl-tRNA synthetase family.</text>
</comment>
<keyword evidence="5" id="KW-0067">ATP-binding</keyword>
<evidence type="ECO:0000259" key="11">
    <source>
        <dbReference type="Pfam" id="PF03129"/>
    </source>
</evidence>
<dbReference type="InterPro" id="IPR004154">
    <property type="entry name" value="Anticodon-bd"/>
</dbReference>
<evidence type="ECO:0000256" key="4">
    <source>
        <dbReference type="ARBA" id="ARBA00022741"/>
    </source>
</evidence>
<evidence type="ECO:0000256" key="7">
    <source>
        <dbReference type="ARBA" id="ARBA00023146"/>
    </source>
</evidence>
<comment type="catalytic activity">
    <reaction evidence="9">
        <text>tRNA(His) + L-histidine + ATP = L-histidyl-tRNA(His) + AMP + diphosphate + H(+)</text>
        <dbReference type="Rhea" id="RHEA:17313"/>
        <dbReference type="Rhea" id="RHEA-COMP:9665"/>
        <dbReference type="Rhea" id="RHEA-COMP:9689"/>
        <dbReference type="ChEBI" id="CHEBI:15378"/>
        <dbReference type="ChEBI" id="CHEBI:30616"/>
        <dbReference type="ChEBI" id="CHEBI:33019"/>
        <dbReference type="ChEBI" id="CHEBI:57595"/>
        <dbReference type="ChEBI" id="CHEBI:78442"/>
        <dbReference type="ChEBI" id="CHEBI:78527"/>
        <dbReference type="ChEBI" id="CHEBI:456215"/>
        <dbReference type="EC" id="6.1.1.21"/>
    </reaction>
</comment>
<gene>
    <name evidence="12" type="ORF">HJG60_006103</name>
</gene>
<dbReference type="EC" id="6.1.1.21" evidence="2"/>
<dbReference type="EMBL" id="JABVXQ010000013">
    <property type="protein sequence ID" value="KAF6081357.1"/>
    <property type="molecule type" value="Genomic_DNA"/>
</dbReference>
<dbReference type="CDD" id="cd00859">
    <property type="entry name" value="HisRS_anticodon"/>
    <property type="match status" value="1"/>
</dbReference>
<dbReference type="AlphaFoldDB" id="A0A833YRP7"/>
<evidence type="ECO:0000256" key="6">
    <source>
        <dbReference type="ARBA" id="ARBA00022917"/>
    </source>
</evidence>
<evidence type="ECO:0000256" key="8">
    <source>
        <dbReference type="ARBA" id="ARBA00030619"/>
    </source>
</evidence>
<dbReference type="GO" id="GO:0004821">
    <property type="term" value="F:histidine-tRNA ligase activity"/>
    <property type="evidence" value="ECO:0007669"/>
    <property type="project" value="UniProtKB-EC"/>
</dbReference>
<evidence type="ECO:0000256" key="1">
    <source>
        <dbReference type="ARBA" id="ARBA00008226"/>
    </source>
</evidence>
<keyword evidence="6" id="KW-0648">Protein biosynthesis</keyword>
<evidence type="ECO:0000313" key="13">
    <source>
        <dbReference type="Proteomes" id="UP000664940"/>
    </source>
</evidence>
<reference evidence="12 13" key="1">
    <citation type="journal article" date="2020" name="Nature">
        <title>Six reference-quality genomes reveal evolution of bat adaptations.</title>
        <authorList>
            <person name="Jebb D."/>
            <person name="Huang Z."/>
            <person name="Pippel M."/>
            <person name="Hughes G.M."/>
            <person name="Lavrichenko K."/>
            <person name="Devanna P."/>
            <person name="Winkler S."/>
            <person name="Jermiin L.S."/>
            <person name="Skirmuntt E.C."/>
            <person name="Katzourakis A."/>
            <person name="Burkitt-Gray L."/>
            <person name="Ray D.A."/>
            <person name="Sullivan K.A.M."/>
            <person name="Roscito J.G."/>
            <person name="Kirilenko B.M."/>
            <person name="Davalos L.M."/>
            <person name="Corthals A.P."/>
            <person name="Power M.L."/>
            <person name="Jones G."/>
            <person name="Ransome R.D."/>
            <person name="Dechmann D.K.N."/>
            <person name="Locatelli A.G."/>
            <person name="Puechmaille S.J."/>
            <person name="Fedrigo O."/>
            <person name="Jarvis E.D."/>
            <person name="Hiller M."/>
            <person name="Vernes S.C."/>
            <person name="Myers E.W."/>
            <person name="Teeling E.C."/>
        </authorList>
    </citation>
    <scope>NUCLEOTIDE SEQUENCE [LARGE SCALE GENOMIC DNA]</scope>
    <source>
        <strain evidence="12">Bat1K_MPI-CBG_1</strain>
    </source>
</reference>
<keyword evidence="10" id="KW-1133">Transmembrane helix</keyword>
<proteinExistence type="inferred from homology"/>
<feature type="transmembrane region" description="Helical" evidence="10">
    <location>
        <begin position="57"/>
        <end position="76"/>
    </location>
</feature>
<dbReference type="Proteomes" id="UP000664940">
    <property type="component" value="Unassembled WGS sequence"/>
</dbReference>
<evidence type="ECO:0000313" key="12">
    <source>
        <dbReference type="EMBL" id="KAF6081357.1"/>
    </source>
</evidence>
<keyword evidence="7 12" id="KW-0030">Aminoacyl-tRNA synthetase</keyword>
<keyword evidence="10" id="KW-0812">Transmembrane</keyword>